<accession>A0A0R1SJ20</accession>
<dbReference type="Gene3D" id="2.60.40.3860">
    <property type="match status" value="1"/>
</dbReference>
<dbReference type="PATRIC" id="fig|1423739.3.peg.657"/>
<dbReference type="InterPro" id="IPR040491">
    <property type="entry name" value="DUF5626"/>
</dbReference>
<keyword evidence="1" id="KW-0732">Signal</keyword>
<feature type="domain" description="DUF5626" evidence="2">
    <location>
        <begin position="24"/>
        <end position="104"/>
    </location>
</feature>
<evidence type="ECO:0000259" key="2">
    <source>
        <dbReference type="Pfam" id="PF18540"/>
    </source>
</evidence>
<proteinExistence type="predicted"/>
<reference evidence="3 4" key="1">
    <citation type="journal article" date="2015" name="Genome Announc.">
        <title>Expanding the biotechnology potential of lactobacilli through comparative genomics of 213 strains and associated genera.</title>
        <authorList>
            <person name="Sun Z."/>
            <person name="Harris H.M."/>
            <person name="McCann A."/>
            <person name="Guo C."/>
            <person name="Argimon S."/>
            <person name="Zhang W."/>
            <person name="Yang X."/>
            <person name="Jeffery I.B."/>
            <person name="Cooney J.C."/>
            <person name="Kagawa T.F."/>
            <person name="Liu W."/>
            <person name="Song Y."/>
            <person name="Salvetti E."/>
            <person name="Wrobel A."/>
            <person name="Rasinkangas P."/>
            <person name="Parkhill J."/>
            <person name="Rea M.C."/>
            <person name="O'Sullivan O."/>
            <person name="Ritari J."/>
            <person name="Douillard F.P."/>
            <person name="Paul Ross R."/>
            <person name="Yang R."/>
            <person name="Briner A.E."/>
            <person name="Felis G.E."/>
            <person name="de Vos W.M."/>
            <person name="Barrangou R."/>
            <person name="Klaenhammer T.R."/>
            <person name="Caufield P.W."/>
            <person name="Cui Y."/>
            <person name="Zhang H."/>
            <person name="O'Toole P.W."/>
        </authorList>
    </citation>
    <scope>NUCLEOTIDE SEQUENCE [LARGE SCALE GENOMIC DNA]</scope>
    <source>
        <strain evidence="3 4">DSM 14421</strain>
    </source>
</reference>
<name>A0A0R1SJ20_9LACO</name>
<dbReference type="RefSeq" id="WP_057865094.1">
    <property type="nucleotide sequence ID" value="NZ_AZEY01000079.1"/>
</dbReference>
<comment type="caution">
    <text evidence="3">The sequence shown here is derived from an EMBL/GenBank/DDBJ whole genome shotgun (WGS) entry which is preliminary data.</text>
</comment>
<organism evidence="3 4">
    <name type="scientific">Lentilactobacillus diolivorans DSM 14421</name>
    <dbReference type="NCBI Taxonomy" id="1423739"/>
    <lineage>
        <taxon>Bacteria</taxon>
        <taxon>Bacillati</taxon>
        <taxon>Bacillota</taxon>
        <taxon>Bacilli</taxon>
        <taxon>Lactobacillales</taxon>
        <taxon>Lactobacillaceae</taxon>
        <taxon>Lentilactobacillus</taxon>
    </lineage>
</organism>
<evidence type="ECO:0000313" key="3">
    <source>
        <dbReference type="EMBL" id="KRL64843.1"/>
    </source>
</evidence>
<feature type="chain" id="PRO_5006410620" description="DUF5626 domain-containing protein" evidence="1">
    <location>
        <begin position="23"/>
        <end position="107"/>
    </location>
</feature>
<protein>
    <recommendedName>
        <fullName evidence="2">DUF5626 domain-containing protein</fullName>
    </recommendedName>
</protein>
<dbReference type="AlphaFoldDB" id="A0A0R1SJ20"/>
<dbReference type="Proteomes" id="UP000052013">
    <property type="component" value="Unassembled WGS sequence"/>
</dbReference>
<evidence type="ECO:0000313" key="4">
    <source>
        <dbReference type="Proteomes" id="UP000052013"/>
    </source>
</evidence>
<feature type="signal peptide" evidence="1">
    <location>
        <begin position="1"/>
        <end position="22"/>
    </location>
</feature>
<gene>
    <name evidence="3" type="ORF">FC85_GL000627</name>
</gene>
<dbReference type="Pfam" id="PF18540">
    <property type="entry name" value="DUF5626"/>
    <property type="match status" value="1"/>
</dbReference>
<dbReference type="EMBL" id="AZEY01000079">
    <property type="protein sequence ID" value="KRL64843.1"/>
    <property type="molecule type" value="Genomic_DNA"/>
</dbReference>
<sequence length="107" mass="11865">MIKKTIISFLVVTLLLVIPAHADMHKVKHVENGSWSASFVVKSSKNTIKSVKDIHYHATLGKIISYKVSHPNKATVVLKLKRQIGLVTYRVGLKAHVDNNKLSVSPV</sequence>
<evidence type="ECO:0000256" key="1">
    <source>
        <dbReference type="SAM" id="SignalP"/>
    </source>
</evidence>